<gene>
    <name evidence="2" type="ORF">JW744_03130</name>
</gene>
<organism evidence="2 3">
    <name type="scientific">Candidatus Iainarchaeum sp</name>
    <dbReference type="NCBI Taxonomy" id="3101447"/>
    <lineage>
        <taxon>Archaea</taxon>
        <taxon>Candidatus Iainarchaeota</taxon>
        <taxon>Candidatus Iainarchaeia</taxon>
        <taxon>Candidatus Iainarchaeales</taxon>
        <taxon>Candidatus Iainarchaeaceae</taxon>
        <taxon>Candidatus Iainarchaeum</taxon>
    </lineage>
</organism>
<reference evidence="2" key="1">
    <citation type="submission" date="2021-01" db="EMBL/GenBank/DDBJ databases">
        <title>Active Sulfur Cycling in an Early Earth Analoge.</title>
        <authorList>
            <person name="Hahn C.R."/>
            <person name="Youssef N.H."/>
            <person name="Elshahed M."/>
        </authorList>
    </citation>
    <scope>NUCLEOTIDE SEQUENCE</scope>
    <source>
        <strain evidence="2">Zod_Metabat.1151</strain>
    </source>
</reference>
<dbReference type="InterPro" id="IPR036809">
    <property type="entry name" value="AF1782-like_sf"/>
</dbReference>
<sequence>MANEELAERVKRYRKLTEQALKKVSVKGGLSGKEQRIVNDFLDMAHNYLSDGKHFEGEGKLELALAAYSYAHAWLDAGVRAGFLDGKQDDRLFALP</sequence>
<feature type="domain" description="DUF357" evidence="1">
    <location>
        <begin position="12"/>
        <end position="84"/>
    </location>
</feature>
<evidence type="ECO:0000313" key="2">
    <source>
        <dbReference type="EMBL" id="MBN2067434.1"/>
    </source>
</evidence>
<protein>
    <submittedName>
        <fullName evidence="2">DUF357 domain-containing protein</fullName>
    </submittedName>
</protein>
<dbReference type="Gene3D" id="1.20.1270.90">
    <property type="entry name" value="AF1782-like"/>
    <property type="match status" value="1"/>
</dbReference>
<dbReference type="Proteomes" id="UP000809243">
    <property type="component" value="Unassembled WGS sequence"/>
</dbReference>
<evidence type="ECO:0000313" key="3">
    <source>
        <dbReference type="Proteomes" id="UP000809243"/>
    </source>
</evidence>
<accession>A0A938YNJ0</accession>
<dbReference type="AlphaFoldDB" id="A0A938YNJ0"/>
<dbReference type="InterPro" id="IPR023140">
    <property type="entry name" value="DUF357"/>
</dbReference>
<name>A0A938YNJ0_9ARCH</name>
<comment type="caution">
    <text evidence="2">The sequence shown here is derived from an EMBL/GenBank/DDBJ whole genome shotgun (WGS) entry which is preliminary data.</text>
</comment>
<dbReference type="SUPFAM" id="SSF158372">
    <property type="entry name" value="AF1782-like"/>
    <property type="match status" value="1"/>
</dbReference>
<dbReference type="Pfam" id="PF04010">
    <property type="entry name" value="DUF357"/>
    <property type="match status" value="1"/>
</dbReference>
<dbReference type="EMBL" id="JAFGDB010000049">
    <property type="protein sequence ID" value="MBN2067434.1"/>
    <property type="molecule type" value="Genomic_DNA"/>
</dbReference>
<evidence type="ECO:0000259" key="1">
    <source>
        <dbReference type="Pfam" id="PF04010"/>
    </source>
</evidence>
<proteinExistence type="predicted"/>